<evidence type="ECO:0000256" key="1">
    <source>
        <dbReference type="ARBA" id="ARBA00001959"/>
    </source>
</evidence>
<proteinExistence type="inferred from homology"/>
<comment type="subcellular location">
    <subcellularLocation>
        <location evidence="3">Cell membrane</location>
        <topology evidence="3">Multi-pass membrane protein</topology>
    </subcellularLocation>
</comment>
<keyword evidence="12" id="KW-0915">Sodium</keyword>
<evidence type="ECO:0000313" key="15">
    <source>
        <dbReference type="Proteomes" id="UP000254771"/>
    </source>
</evidence>
<evidence type="ECO:0000256" key="7">
    <source>
        <dbReference type="ARBA" id="ARBA00022692"/>
    </source>
</evidence>
<protein>
    <recommendedName>
        <fullName evidence="12">Oxaloacetate decarboxylase beta chain</fullName>
        <ecNumber evidence="12">7.2.4.2</ecNumber>
    </recommendedName>
</protein>
<comment type="subunit">
    <text evidence="5 12">Heterotrimer of an alpha, a beta and a gamma subunit.</text>
</comment>
<comment type="catalytic activity">
    <reaction evidence="11 12">
        <text>oxaloacetate + 2 Na(+)(in) + H(+) = pyruvate + 2 Na(+)(out) + CO2</text>
        <dbReference type="Rhea" id="RHEA:57724"/>
        <dbReference type="ChEBI" id="CHEBI:15361"/>
        <dbReference type="ChEBI" id="CHEBI:15378"/>
        <dbReference type="ChEBI" id="CHEBI:16452"/>
        <dbReference type="ChEBI" id="CHEBI:16526"/>
        <dbReference type="ChEBI" id="CHEBI:29101"/>
        <dbReference type="EC" id="7.2.4.2"/>
    </reaction>
</comment>
<dbReference type="GO" id="GO:0005886">
    <property type="term" value="C:plasma membrane"/>
    <property type="evidence" value="ECO:0007669"/>
    <property type="project" value="UniProtKB-SubCell"/>
</dbReference>
<comment type="similarity">
    <text evidence="4 12">Belongs to the GcdB/MmdB/OadB family.</text>
</comment>
<dbReference type="InterPro" id="IPR005661">
    <property type="entry name" value="OadB_MmdB"/>
</dbReference>
<feature type="transmembrane region" description="Helical" evidence="13">
    <location>
        <begin position="17"/>
        <end position="36"/>
    </location>
</feature>
<dbReference type="PANTHER" id="PTHR35806">
    <property type="entry name" value="OXALOACETATE DECARBOXYLASE BETA CHAIN 2"/>
    <property type="match status" value="1"/>
</dbReference>
<keyword evidence="12" id="KW-0406">Ion transport</keyword>
<comment type="function">
    <text evidence="2 12">Catalyzes the decarboxylation of oxaloacetate coupled to Na(+) translocation.</text>
</comment>
<feature type="transmembrane region" description="Helical" evidence="13">
    <location>
        <begin position="357"/>
        <end position="376"/>
    </location>
</feature>
<evidence type="ECO:0000256" key="6">
    <source>
        <dbReference type="ARBA" id="ARBA00022475"/>
    </source>
</evidence>
<dbReference type="GO" id="GO:0006814">
    <property type="term" value="P:sodium ion transport"/>
    <property type="evidence" value="ECO:0007669"/>
    <property type="project" value="UniProtKB-UniRule"/>
</dbReference>
<keyword evidence="15" id="KW-1185">Reference proteome</keyword>
<feature type="transmembrane region" description="Helical" evidence="13">
    <location>
        <begin position="259"/>
        <end position="276"/>
    </location>
</feature>
<evidence type="ECO:0000256" key="13">
    <source>
        <dbReference type="SAM" id="Phobius"/>
    </source>
</evidence>
<dbReference type="EC" id="7.2.4.2" evidence="12"/>
<gene>
    <name evidence="14" type="ORF">DIZ78_12620</name>
</gene>
<keyword evidence="6 12" id="KW-1003">Cell membrane</keyword>
<feature type="transmembrane region" description="Helical" evidence="13">
    <location>
        <begin position="212"/>
        <end position="238"/>
    </location>
</feature>
<dbReference type="EMBL" id="QFXE01000015">
    <property type="protein sequence ID" value="RDH84375.1"/>
    <property type="molecule type" value="Genomic_DNA"/>
</dbReference>
<evidence type="ECO:0000256" key="10">
    <source>
        <dbReference type="ARBA" id="ARBA00023136"/>
    </source>
</evidence>
<evidence type="ECO:0000256" key="9">
    <source>
        <dbReference type="ARBA" id="ARBA00022989"/>
    </source>
</evidence>
<dbReference type="NCBIfam" id="TIGR01109">
    <property type="entry name" value="Na_pump_decarbB"/>
    <property type="match status" value="1"/>
</dbReference>
<evidence type="ECO:0000256" key="8">
    <source>
        <dbReference type="ARBA" id="ARBA00022967"/>
    </source>
</evidence>
<keyword evidence="8" id="KW-1278">Translocase</keyword>
<dbReference type="GO" id="GO:0015451">
    <property type="term" value="F:decarboxylation-driven active transmembrane transporter activity"/>
    <property type="evidence" value="ECO:0007669"/>
    <property type="project" value="UniProtKB-EC"/>
</dbReference>
<dbReference type="AlphaFoldDB" id="A0A370DHF6"/>
<keyword evidence="7 13" id="KW-0812">Transmembrane</keyword>
<keyword evidence="10 12" id="KW-0472">Membrane</keyword>
<feature type="transmembrane region" description="Helical" evidence="13">
    <location>
        <begin position="288"/>
        <end position="306"/>
    </location>
</feature>
<evidence type="ECO:0000256" key="2">
    <source>
        <dbReference type="ARBA" id="ARBA00003002"/>
    </source>
</evidence>
<name>A0A370DHF6_9GAMM</name>
<organism evidence="14 15">
    <name type="scientific">endosymbiont of Escarpia spicata</name>
    <dbReference type="NCBI Taxonomy" id="2200908"/>
    <lineage>
        <taxon>Bacteria</taxon>
        <taxon>Pseudomonadati</taxon>
        <taxon>Pseudomonadota</taxon>
        <taxon>Gammaproteobacteria</taxon>
        <taxon>sulfur-oxidizing symbionts</taxon>
    </lineage>
</organism>
<sequence length="378" mass="39334">MEIGLEPLWLSTGLANFTWGQVLMMLIGGLLIYLAIVRKFEPLLLLPIGFGAILSNIPVAGIGGDTGLLGYIYHVGIETGVFPLLIFMGVGALTDFGALIAMPWTLLLGAAAQFGIFVTLMGALALNMVPGFNFTLEDASAIAIIGGADGPTAIFLASRLAPDLLGAIAVAAYSYMALVPIIQPPIMCWLTNEEERGVVMQQLRHVSKLEKVLFPFAVLLLCILFLPSAAPLIGMLTFGNLLRESGVVERLSHAAQNEIINIVTIFLGLAVGSKLSADKFLTVETLGILGLGAFAFCIGTTAGVLMGKVMHRVTGGKVNPLIGAAGVSAVPMAARVVNKVGLETNHHNFLLMHAMGPNVAGVIGSAVAAGVLLAIVGG</sequence>
<keyword evidence="9 13" id="KW-1133">Transmembrane helix</keyword>
<evidence type="ECO:0000256" key="3">
    <source>
        <dbReference type="ARBA" id="ARBA00004651"/>
    </source>
</evidence>
<dbReference type="Pfam" id="PF03977">
    <property type="entry name" value="OAD_beta"/>
    <property type="match status" value="1"/>
</dbReference>
<comment type="caution">
    <text evidence="14">The sequence shown here is derived from an EMBL/GenBank/DDBJ whole genome shotgun (WGS) entry which is preliminary data.</text>
</comment>
<dbReference type="GO" id="GO:0016829">
    <property type="term" value="F:lyase activity"/>
    <property type="evidence" value="ECO:0007669"/>
    <property type="project" value="InterPro"/>
</dbReference>
<feature type="transmembrane region" description="Helical" evidence="13">
    <location>
        <begin position="43"/>
        <end position="64"/>
    </location>
</feature>
<evidence type="ECO:0000256" key="5">
    <source>
        <dbReference type="ARBA" id="ARBA00011869"/>
    </source>
</evidence>
<keyword evidence="12" id="KW-0739">Sodium transport</keyword>
<feature type="transmembrane region" description="Helical" evidence="13">
    <location>
        <begin position="105"/>
        <end position="127"/>
    </location>
</feature>
<feature type="transmembrane region" description="Helical" evidence="13">
    <location>
        <begin position="70"/>
        <end position="93"/>
    </location>
</feature>
<evidence type="ECO:0000313" key="14">
    <source>
        <dbReference type="EMBL" id="RDH84375.1"/>
    </source>
</evidence>
<dbReference type="PIRSF" id="PIRSF015658">
    <property type="entry name" value="MmdB_OadB"/>
    <property type="match status" value="1"/>
</dbReference>
<keyword evidence="12" id="KW-0813">Transport</keyword>
<feature type="transmembrane region" description="Helical" evidence="13">
    <location>
        <begin position="164"/>
        <end position="182"/>
    </location>
</feature>
<dbReference type="PANTHER" id="PTHR35806:SF1">
    <property type="entry name" value="OXALOACETATE DECARBOXYLASE BETA CHAIN 2"/>
    <property type="match status" value="1"/>
</dbReference>
<evidence type="ECO:0000256" key="12">
    <source>
        <dbReference type="PIRNR" id="PIRNR015658"/>
    </source>
</evidence>
<accession>A0A370DHF6</accession>
<comment type="cofactor">
    <cofactor evidence="1">
        <name>Na(+)</name>
        <dbReference type="ChEBI" id="CHEBI:29101"/>
    </cofactor>
</comment>
<dbReference type="Proteomes" id="UP000254771">
    <property type="component" value="Unassembled WGS sequence"/>
</dbReference>
<reference evidence="14 15" key="1">
    <citation type="journal article" date="2018" name="ISME J.">
        <title>Endosymbiont genomes yield clues of tubeworm success.</title>
        <authorList>
            <person name="Li Y."/>
            <person name="Liles M.R."/>
            <person name="Halanych K.M."/>
        </authorList>
    </citation>
    <scope>NUCLEOTIDE SEQUENCE [LARGE SCALE GENOMIC DNA]</scope>
    <source>
        <strain evidence="14">A1462</strain>
    </source>
</reference>
<evidence type="ECO:0000256" key="11">
    <source>
        <dbReference type="ARBA" id="ARBA00048176"/>
    </source>
</evidence>
<evidence type="ECO:0000256" key="4">
    <source>
        <dbReference type="ARBA" id="ARBA00010924"/>
    </source>
</evidence>